<organism evidence="3 4">
    <name type="scientific">Pristionchus fissidentatus</name>
    <dbReference type="NCBI Taxonomy" id="1538716"/>
    <lineage>
        <taxon>Eukaryota</taxon>
        <taxon>Metazoa</taxon>
        <taxon>Ecdysozoa</taxon>
        <taxon>Nematoda</taxon>
        <taxon>Chromadorea</taxon>
        <taxon>Rhabditida</taxon>
        <taxon>Rhabditina</taxon>
        <taxon>Diplogasteromorpha</taxon>
        <taxon>Diplogasteroidea</taxon>
        <taxon>Neodiplogasteridae</taxon>
        <taxon>Pristionchus</taxon>
    </lineage>
</organism>
<evidence type="ECO:0000313" key="3">
    <source>
        <dbReference type="EMBL" id="GMT35364.1"/>
    </source>
</evidence>
<keyword evidence="2" id="KW-0472">Membrane</keyword>
<keyword evidence="2" id="KW-0812">Transmembrane</keyword>
<comment type="caution">
    <text evidence="3">The sequence shown here is derived from an EMBL/GenBank/DDBJ whole genome shotgun (WGS) entry which is preliminary data.</text>
</comment>
<dbReference type="PANTHER" id="PTHR11360">
    <property type="entry name" value="MONOCARBOXYLATE TRANSPORTER"/>
    <property type="match status" value="1"/>
</dbReference>
<keyword evidence="4" id="KW-1185">Reference proteome</keyword>
<name>A0AAV5X0X7_9BILA</name>
<dbReference type="Gene3D" id="1.20.1250.20">
    <property type="entry name" value="MFS general substrate transporter like domains"/>
    <property type="match status" value="1"/>
</dbReference>
<dbReference type="PANTHER" id="PTHR11360:SF260">
    <property type="entry name" value="MFS DOMAIN-CONTAINING PROTEIN"/>
    <property type="match status" value="1"/>
</dbReference>
<dbReference type="AlphaFoldDB" id="A0AAV5X0X7"/>
<feature type="compositionally biased region" description="Basic and acidic residues" evidence="1">
    <location>
        <begin position="452"/>
        <end position="470"/>
    </location>
</feature>
<dbReference type="InterPro" id="IPR050327">
    <property type="entry name" value="Proton-linked_MCT"/>
</dbReference>
<dbReference type="InterPro" id="IPR011701">
    <property type="entry name" value="MFS"/>
</dbReference>
<accession>A0AAV5X0X7</accession>
<feature type="transmembrane region" description="Helical" evidence="2">
    <location>
        <begin position="100"/>
        <end position="121"/>
    </location>
</feature>
<protein>
    <submittedName>
        <fullName evidence="3">Uncharacterized protein</fullName>
    </submittedName>
</protein>
<dbReference type="InterPro" id="IPR036259">
    <property type="entry name" value="MFS_trans_sf"/>
</dbReference>
<feature type="transmembrane region" description="Helical" evidence="2">
    <location>
        <begin position="75"/>
        <end position="94"/>
    </location>
</feature>
<feature type="transmembrane region" description="Helical" evidence="2">
    <location>
        <begin position="7"/>
        <end position="23"/>
    </location>
</feature>
<feature type="transmembrane region" description="Helical" evidence="2">
    <location>
        <begin position="165"/>
        <end position="183"/>
    </location>
</feature>
<feature type="transmembrane region" description="Helical" evidence="2">
    <location>
        <begin position="43"/>
        <end position="68"/>
    </location>
</feature>
<feature type="transmembrane region" description="Helical" evidence="2">
    <location>
        <begin position="133"/>
        <end position="153"/>
    </location>
</feature>
<feature type="region of interest" description="Disordered" evidence="1">
    <location>
        <begin position="452"/>
        <end position="478"/>
    </location>
</feature>
<keyword evidence="2" id="KW-1133">Transmembrane helix</keyword>
<proteinExistence type="predicted"/>
<sequence length="478" mass="52730">WVTTRSMLLLAGSFFIMMMESGIRQTMNVFAVDMETQFECDHYTALMIVVVLPNASSLMTGPIAAVVYNLFGARITVTAGALITVFGFVAATFIGSIYHMIVFSILIGLGCGMMRNAIISVHCEYFPIEIRSTTISFICIGPGIGIFLFPRLFKISLSVLNWEAAFYGISILYGICAVMGLFISKNPSRKRTLCDIFGLTIWKHPGFIANEFAAFFASTTCMVYVSRTLGWMRDQNIQDPEILYSYSGVASIGGRIILTLLFGFKVPVGILMIFSYIVGQLAVPIAGICKDEACFAAQNAAVGLGSGLYQTCLSPYLMHYLGPELLSSAFGYTNLINGAAALLSILGTNTVVKLFGHRDAEFIFLLVVGILSCVSACISYAFFKIYAKPGEKVVKQHAEQSIENGERLPEQEEHLLSSDKVVVKHKQTDSEDLREAVREYIRKCTLDEPPKTLHEYANDMGRPMDEETHRRLTGSSEE</sequence>
<gene>
    <name evidence="3" type="ORF">PFISCL1PPCAC_26661</name>
</gene>
<feature type="transmembrane region" description="Helical" evidence="2">
    <location>
        <begin position="242"/>
        <end position="264"/>
    </location>
</feature>
<dbReference type="SUPFAM" id="SSF103473">
    <property type="entry name" value="MFS general substrate transporter"/>
    <property type="match status" value="1"/>
</dbReference>
<feature type="transmembrane region" description="Helical" evidence="2">
    <location>
        <begin position="362"/>
        <end position="383"/>
    </location>
</feature>
<reference evidence="3" key="1">
    <citation type="submission" date="2023-10" db="EMBL/GenBank/DDBJ databases">
        <title>Genome assembly of Pristionchus species.</title>
        <authorList>
            <person name="Yoshida K."/>
            <person name="Sommer R.J."/>
        </authorList>
    </citation>
    <scope>NUCLEOTIDE SEQUENCE</scope>
    <source>
        <strain evidence="3">RS5133</strain>
    </source>
</reference>
<evidence type="ECO:0000256" key="2">
    <source>
        <dbReference type="SAM" id="Phobius"/>
    </source>
</evidence>
<dbReference type="EMBL" id="BTSY01000007">
    <property type="protein sequence ID" value="GMT35364.1"/>
    <property type="molecule type" value="Genomic_DNA"/>
</dbReference>
<feature type="transmembrane region" description="Helical" evidence="2">
    <location>
        <begin position="334"/>
        <end position="355"/>
    </location>
</feature>
<feature type="transmembrane region" description="Helical" evidence="2">
    <location>
        <begin position="270"/>
        <end position="289"/>
    </location>
</feature>
<evidence type="ECO:0000313" key="4">
    <source>
        <dbReference type="Proteomes" id="UP001432322"/>
    </source>
</evidence>
<dbReference type="GO" id="GO:0008028">
    <property type="term" value="F:monocarboxylic acid transmembrane transporter activity"/>
    <property type="evidence" value="ECO:0007669"/>
    <property type="project" value="TreeGrafter"/>
</dbReference>
<feature type="non-terminal residue" evidence="3">
    <location>
        <position position="1"/>
    </location>
</feature>
<evidence type="ECO:0000256" key="1">
    <source>
        <dbReference type="SAM" id="MobiDB-lite"/>
    </source>
</evidence>
<dbReference type="Proteomes" id="UP001432322">
    <property type="component" value="Unassembled WGS sequence"/>
</dbReference>
<dbReference type="Pfam" id="PF07690">
    <property type="entry name" value="MFS_1"/>
    <property type="match status" value="1"/>
</dbReference>